<dbReference type="AlphaFoldDB" id="A0A1G7AK08"/>
<dbReference type="PANTHER" id="PTHR30055:SF234">
    <property type="entry name" value="HTH-TYPE TRANSCRIPTIONAL REGULATOR BETI"/>
    <property type="match status" value="1"/>
</dbReference>
<evidence type="ECO:0000259" key="5">
    <source>
        <dbReference type="PROSITE" id="PS50977"/>
    </source>
</evidence>
<evidence type="ECO:0000256" key="2">
    <source>
        <dbReference type="ARBA" id="ARBA00023125"/>
    </source>
</evidence>
<keyword evidence="3" id="KW-0804">Transcription</keyword>
<evidence type="ECO:0000313" key="7">
    <source>
        <dbReference type="Proteomes" id="UP000199417"/>
    </source>
</evidence>
<dbReference type="PRINTS" id="PR00455">
    <property type="entry name" value="HTHTETR"/>
</dbReference>
<feature type="domain" description="HTH tetR-type" evidence="5">
    <location>
        <begin position="8"/>
        <end position="68"/>
    </location>
</feature>
<dbReference type="Gene3D" id="1.10.357.10">
    <property type="entry name" value="Tetracycline Repressor, domain 2"/>
    <property type="match status" value="1"/>
</dbReference>
<feature type="DNA-binding region" description="H-T-H motif" evidence="4">
    <location>
        <begin position="31"/>
        <end position="50"/>
    </location>
</feature>
<evidence type="ECO:0000256" key="1">
    <source>
        <dbReference type="ARBA" id="ARBA00023015"/>
    </source>
</evidence>
<accession>A0A1G7AK08</accession>
<dbReference type="InterPro" id="IPR036271">
    <property type="entry name" value="Tet_transcr_reg_TetR-rel_C_sf"/>
</dbReference>
<name>A0A1G7AK08_9NOCA</name>
<dbReference type="PANTHER" id="PTHR30055">
    <property type="entry name" value="HTH-TYPE TRANSCRIPTIONAL REGULATOR RUTR"/>
    <property type="match status" value="1"/>
</dbReference>
<dbReference type="Proteomes" id="UP000199417">
    <property type="component" value="Unassembled WGS sequence"/>
</dbReference>
<dbReference type="InterPro" id="IPR009057">
    <property type="entry name" value="Homeodomain-like_sf"/>
</dbReference>
<evidence type="ECO:0000256" key="3">
    <source>
        <dbReference type="ARBA" id="ARBA00023163"/>
    </source>
</evidence>
<evidence type="ECO:0000256" key="4">
    <source>
        <dbReference type="PROSITE-ProRule" id="PRU00335"/>
    </source>
</evidence>
<organism evidence="6 7">
    <name type="scientific">Rhodococcus tukisamuensis</name>
    <dbReference type="NCBI Taxonomy" id="168276"/>
    <lineage>
        <taxon>Bacteria</taxon>
        <taxon>Bacillati</taxon>
        <taxon>Actinomycetota</taxon>
        <taxon>Actinomycetes</taxon>
        <taxon>Mycobacteriales</taxon>
        <taxon>Nocardiaceae</taxon>
        <taxon>Rhodococcus</taxon>
    </lineage>
</organism>
<dbReference type="RefSeq" id="WP_072845370.1">
    <property type="nucleotide sequence ID" value="NZ_FNAB01000011.1"/>
</dbReference>
<dbReference type="STRING" id="168276.SAMN05444580_11110"/>
<dbReference type="Pfam" id="PF21935">
    <property type="entry name" value="TetR_C_45"/>
    <property type="match status" value="1"/>
</dbReference>
<evidence type="ECO:0000313" key="6">
    <source>
        <dbReference type="EMBL" id="SDE15179.1"/>
    </source>
</evidence>
<keyword evidence="7" id="KW-1185">Reference proteome</keyword>
<dbReference type="InterPro" id="IPR054126">
    <property type="entry name" value="CprB_TetR_C"/>
</dbReference>
<dbReference type="NCBIfam" id="NF041196">
    <property type="entry name" value="ScbR_bind_reg"/>
    <property type="match status" value="1"/>
</dbReference>
<dbReference type="InterPro" id="IPR050109">
    <property type="entry name" value="HTH-type_TetR-like_transc_reg"/>
</dbReference>
<sequence>MVRQERAEATRNAVLLAAAEVFARLGYAPANLSEIIAASGVTKGSLYFHFASKEDLARGVIDEGSRRLDAACAPLADMRDPALEVMIGLSYLVTDVAAADPVVAAMFRLHHEIGDHRGTGDNVVATWQKYQVALAARAVAEGDIVPDADAEAIGIFTFETLFGARVVAHATGTLDQLPARMERAWYYMLPALVGEEKVPYFRQFAARRSRR</sequence>
<dbReference type="SUPFAM" id="SSF46689">
    <property type="entry name" value="Homeodomain-like"/>
    <property type="match status" value="1"/>
</dbReference>
<dbReference type="PROSITE" id="PS50977">
    <property type="entry name" value="HTH_TETR_2"/>
    <property type="match status" value="1"/>
</dbReference>
<proteinExistence type="predicted"/>
<dbReference type="SUPFAM" id="SSF48498">
    <property type="entry name" value="Tetracyclin repressor-like, C-terminal domain"/>
    <property type="match status" value="1"/>
</dbReference>
<dbReference type="GO" id="GO:0003700">
    <property type="term" value="F:DNA-binding transcription factor activity"/>
    <property type="evidence" value="ECO:0007669"/>
    <property type="project" value="TreeGrafter"/>
</dbReference>
<keyword evidence="1" id="KW-0805">Transcription regulation</keyword>
<dbReference type="InterPro" id="IPR001647">
    <property type="entry name" value="HTH_TetR"/>
</dbReference>
<keyword evidence="2 4" id="KW-0238">DNA-binding</keyword>
<dbReference type="Pfam" id="PF00440">
    <property type="entry name" value="TetR_N"/>
    <property type="match status" value="1"/>
</dbReference>
<dbReference type="EMBL" id="FNAB01000011">
    <property type="protein sequence ID" value="SDE15179.1"/>
    <property type="molecule type" value="Genomic_DNA"/>
</dbReference>
<dbReference type="InterPro" id="IPR047923">
    <property type="entry name" value="ArpA-like"/>
</dbReference>
<reference evidence="6 7" key="1">
    <citation type="submission" date="2016-10" db="EMBL/GenBank/DDBJ databases">
        <authorList>
            <person name="de Groot N.N."/>
        </authorList>
    </citation>
    <scope>NUCLEOTIDE SEQUENCE [LARGE SCALE GENOMIC DNA]</scope>
    <source>
        <strain evidence="6 7">JCM 11308</strain>
    </source>
</reference>
<protein>
    <submittedName>
        <fullName evidence="6">DNA-binding transcriptional regulator, AcrR family</fullName>
    </submittedName>
</protein>
<dbReference type="GO" id="GO:0000976">
    <property type="term" value="F:transcription cis-regulatory region binding"/>
    <property type="evidence" value="ECO:0007669"/>
    <property type="project" value="TreeGrafter"/>
</dbReference>
<gene>
    <name evidence="6" type="ORF">SAMN05444580_11110</name>
</gene>